<dbReference type="EMBL" id="LXQA010199955">
    <property type="protein sequence ID" value="MCI32932.1"/>
    <property type="molecule type" value="Genomic_DNA"/>
</dbReference>
<dbReference type="AlphaFoldDB" id="A0A392R9Y3"/>
<feature type="non-terminal residue" evidence="2">
    <location>
        <position position="1"/>
    </location>
</feature>
<comment type="caution">
    <text evidence="2">The sequence shown here is derived from an EMBL/GenBank/DDBJ whole genome shotgun (WGS) entry which is preliminary data.</text>
</comment>
<sequence>ETIKTSMTRKMNVDKLIESMTKEQEVEKEGREAEKEDVGNDEANPEN</sequence>
<dbReference type="Proteomes" id="UP000265520">
    <property type="component" value="Unassembled WGS sequence"/>
</dbReference>
<organism evidence="2 3">
    <name type="scientific">Trifolium medium</name>
    <dbReference type="NCBI Taxonomy" id="97028"/>
    <lineage>
        <taxon>Eukaryota</taxon>
        <taxon>Viridiplantae</taxon>
        <taxon>Streptophyta</taxon>
        <taxon>Embryophyta</taxon>
        <taxon>Tracheophyta</taxon>
        <taxon>Spermatophyta</taxon>
        <taxon>Magnoliopsida</taxon>
        <taxon>eudicotyledons</taxon>
        <taxon>Gunneridae</taxon>
        <taxon>Pentapetalae</taxon>
        <taxon>rosids</taxon>
        <taxon>fabids</taxon>
        <taxon>Fabales</taxon>
        <taxon>Fabaceae</taxon>
        <taxon>Papilionoideae</taxon>
        <taxon>50 kb inversion clade</taxon>
        <taxon>NPAAA clade</taxon>
        <taxon>Hologalegina</taxon>
        <taxon>IRL clade</taxon>
        <taxon>Trifolieae</taxon>
        <taxon>Trifolium</taxon>
    </lineage>
</organism>
<accession>A0A392R9Y3</accession>
<reference evidence="2 3" key="1">
    <citation type="journal article" date="2018" name="Front. Plant Sci.">
        <title>Red Clover (Trifolium pratense) and Zigzag Clover (T. medium) - A Picture of Genomic Similarities and Differences.</title>
        <authorList>
            <person name="Dluhosova J."/>
            <person name="Istvanek J."/>
            <person name="Nedelnik J."/>
            <person name="Repkova J."/>
        </authorList>
    </citation>
    <scope>NUCLEOTIDE SEQUENCE [LARGE SCALE GENOMIC DNA]</scope>
    <source>
        <strain evidence="3">cv. 10/8</strain>
        <tissue evidence="2">Leaf</tissue>
    </source>
</reference>
<proteinExistence type="predicted"/>
<evidence type="ECO:0000313" key="3">
    <source>
        <dbReference type="Proteomes" id="UP000265520"/>
    </source>
</evidence>
<protein>
    <submittedName>
        <fullName evidence="2">Uncharacterized protein</fullName>
    </submittedName>
</protein>
<feature type="compositionally biased region" description="Basic and acidic residues" evidence="1">
    <location>
        <begin position="11"/>
        <end position="38"/>
    </location>
</feature>
<feature type="region of interest" description="Disordered" evidence="1">
    <location>
        <begin position="1"/>
        <end position="47"/>
    </location>
</feature>
<evidence type="ECO:0000256" key="1">
    <source>
        <dbReference type="SAM" id="MobiDB-lite"/>
    </source>
</evidence>
<evidence type="ECO:0000313" key="2">
    <source>
        <dbReference type="EMBL" id="MCI32932.1"/>
    </source>
</evidence>
<keyword evidence="3" id="KW-1185">Reference proteome</keyword>
<name>A0A392R9Y3_9FABA</name>